<dbReference type="HOGENOM" id="CLU_006732_3_3_5"/>
<dbReference type="CDD" id="cd06572">
    <property type="entry name" value="Histidinol_dh"/>
    <property type="match status" value="1"/>
</dbReference>
<evidence type="ECO:0000256" key="11">
    <source>
        <dbReference type="RuleBase" id="RU004175"/>
    </source>
</evidence>
<evidence type="ECO:0000256" key="3">
    <source>
        <dbReference type="ARBA" id="ARBA00022833"/>
    </source>
</evidence>
<evidence type="ECO:0000313" key="12">
    <source>
        <dbReference type="EMBL" id="AFX98509.1"/>
    </source>
</evidence>
<dbReference type="Gene3D" id="3.40.50.1980">
    <property type="entry name" value="Nitrogenase molybdenum iron protein domain"/>
    <property type="match status" value="2"/>
</dbReference>
<dbReference type="STRING" id="1193729.A1OE_311"/>
<comment type="function">
    <text evidence="5">Catalyzes the sequential NAD-dependent oxidations of L-histidinol to L-histidinaldehyde and then to L-histidine.</text>
</comment>
<feature type="binding site" evidence="5 9">
    <location>
        <position position="262"/>
    </location>
    <ligand>
        <name>substrate</name>
    </ligand>
</feature>
<reference evidence="12 13" key="1">
    <citation type="journal article" date="2012" name="Proc. Natl. Acad. Sci. U.S.A.">
        <title>Genome streamlining and chemical defense in a coral reef symbiosis.</title>
        <authorList>
            <person name="Kwan J.C."/>
            <person name="Donia M.S."/>
            <person name="Han A.W."/>
            <person name="Hirose E."/>
            <person name="Haygood M.G."/>
            <person name="Schmidt E.W."/>
        </authorList>
    </citation>
    <scope>NUCLEOTIDE SEQUENCE [LARGE SCALE GENOMIC DNA]</scope>
    <source>
        <strain evidence="12 13">L2</strain>
    </source>
</reference>
<dbReference type="PATRIC" id="fig|1193729.4.peg.187"/>
<dbReference type="Gene3D" id="1.20.5.1300">
    <property type="match status" value="1"/>
</dbReference>
<keyword evidence="5" id="KW-0368">Histidine biosynthesis</keyword>
<evidence type="ECO:0000256" key="4">
    <source>
        <dbReference type="ARBA" id="ARBA00023002"/>
    </source>
</evidence>
<dbReference type="GO" id="GO:0051287">
    <property type="term" value="F:NAD binding"/>
    <property type="evidence" value="ECO:0007669"/>
    <property type="project" value="InterPro"/>
</dbReference>
<dbReference type="AlphaFoldDB" id="K7YPL5"/>
<proteinExistence type="inferred from homology"/>
<feature type="binding site" evidence="5 8">
    <location>
        <position position="214"/>
    </location>
    <ligand>
        <name>NAD(+)</name>
        <dbReference type="ChEBI" id="CHEBI:57540"/>
    </ligand>
</feature>
<feature type="binding site" evidence="5 9">
    <location>
        <position position="259"/>
    </location>
    <ligand>
        <name>substrate</name>
    </ligand>
</feature>
<dbReference type="InterPro" id="IPR016161">
    <property type="entry name" value="Ald_DH/histidinol_DH"/>
</dbReference>
<dbReference type="PIRSF" id="PIRSF000099">
    <property type="entry name" value="Histidinol_dh"/>
    <property type="match status" value="1"/>
</dbReference>
<keyword evidence="5" id="KW-0028">Amino-acid biosynthesis</keyword>
<dbReference type="EC" id="1.1.1.23" evidence="5"/>
<evidence type="ECO:0000256" key="2">
    <source>
        <dbReference type="ARBA" id="ARBA00022723"/>
    </source>
</evidence>
<dbReference type="GO" id="GO:0005829">
    <property type="term" value="C:cytosol"/>
    <property type="evidence" value="ECO:0007669"/>
    <property type="project" value="TreeGrafter"/>
</dbReference>
<dbReference type="PRINTS" id="PR00083">
    <property type="entry name" value="HOLDHDRGNASE"/>
</dbReference>
<feature type="binding site" evidence="5 10">
    <location>
        <position position="420"/>
    </location>
    <ligand>
        <name>Zn(2+)</name>
        <dbReference type="ChEBI" id="CHEBI:29105"/>
    </ligand>
</feature>
<keyword evidence="4 5" id="KW-0560">Oxidoreductase</keyword>
<keyword evidence="2 5" id="KW-0479">Metal-binding</keyword>
<dbReference type="NCBIfam" id="TIGR00069">
    <property type="entry name" value="hisD"/>
    <property type="match status" value="1"/>
</dbReference>
<feature type="binding site" evidence="5 9">
    <location>
        <position position="420"/>
    </location>
    <ligand>
        <name>substrate</name>
    </ligand>
</feature>
<dbReference type="PANTHER" id="PTHR21256:SF2">
    <property type="entry name" value="HISTIDINE BIOSYNTHESIS TRIFUNCTIONAL PROTEIN"/>
    <property type="match status" value="1"/>
</dbReference>
<gene>
    <name evidence="5 12" type="primary">hisD</name>
    <name evidence="12" type="ORF">A1OE_311</name>
</gene>
<feature type="active site" description="Proton acceptor" evidence="5 7">
    <location>
        <position position="328"/>
    </location>
</feature>
<comment type="pathway">
    <text evidence="5">Amino-acid biosynthesis; L-histidine biosynthesis; L-histidine from 5-phospho-alpha-D-ribose 1-diphosphate: step 9/9.</text>
</comment>
<evidence type="ECO:0000256" key="10">
    <source>
        <dbReference type="PIRSR" id="PIRSR000099-4"/>
    </source>
</evidence>
<dbReference type="KEGG" id="thal:A1OE_311"/>
<dbReference type="EMBL" id="CP003539">
    <property type="protein sequence ID" value="AFX98509.1"/>
    <property type="molecule type" value="Genomic_DNA"/>
</dbReference>
<dbReference type="InterPro" id="IPR012131">
    <property type="entry name" value="Hstdl_DH"/>
</dbReference>
<dbReference type="OrthoDB" id="9805269at2"/>
<sequence length="431" mass="46438">MSCRLVTSDTNFASAFDVLINRKSINKYYINEIVTRIIAAVIDTGDSALVEYTRRFDLFDPIKTGLSIGNAEINAAVARVDSDTQKSLELAAERIENFHRRQLPKDFEINERLGIRIGMRWSAIDSVGLYVPGGTATYSSSVLMNALPAKIAGVPRRVMMVPTPDGVVNDLVLAAAHIAGVNEIWRIGGAQAIAALAYGTQTITRVDKIVGPGNAYVAAAKQHVFGKVGIDSLAGPSEILVVADSQNNPHWIAIDLLSQAEHDPLAQAILITDDNAFANAVADAVEDHLVTLPRVEIAEKSWRVYGAIIVTESIEEIPEIVNRIAPEHLELAVADPESMAVQIRHAGAIFLGRFTPVAIGDYLAGPNHVLPTAGTARFSSALSVFDFMKYTTTVASDPQGLAYLGPATIKLAEMEGLNAHARSLAIRINQR</sequence>
<dbReference type="Proteomes" id="UP000010077">
    <property type="component" value="Chromosome"/>
</dbReference>
<feature type="binding site" evidence="5 10">
    <location>
        <position position="262"/>
    </location>
    <ligand>
        <name>Zn(2+)</name>
        <dbReference type="ChEBI" id="CHEBI:29105"/>
    </ligand>
</feature>
<feature type="binding site" evidence="5 9">
    <location>
        <position position="415"/>
    </location>
    <ligand>
        <name>substrate</name>
    </ligand>
</feature>
<evidence type="ECO:0000256" key="9">
    <source>
        <dbReference type="PIRSR" id="PIRSR000099-3"/>
    </source>
</evidence>
<dbReference type="GO" id="GO:0000105">
    <property type="term" value="P:L-histidine biosynthetic process"/>
    <property type="evidence" value="ECO:0007669"/>
    <property type="project" value="UniProtKB-UniRule"/>
</dbReference>
<evidence type="ECO:0000313" key="13">
    <source>
        <dbReference type="Proteomes" id="UP000010077"/>
    </source>
</evidence>
<dbReference type="FunFam" id="3.40.50.1980:FF:000001">
    <property type="entry name" value="Histidinol dehydrogenase"/>
    <property type="match status" value="1"/>
</dbReference>
<feature type="binding site" evidence="5 9">
    <location>
        <position position="361"/>
    </location>
    <ligand>
        <name>substrate</name>
    </ligand>
</feature>
<dbReference type="GO" id="GO:0008270">
    <property type="term" value="F:zinc ion binding"/>
    <property type="evidence" value="ECO:0007669"/>
    <property type="project" value="UniProtKB-UniRule"/>
</dbReference>
<name>K7YPL5_9PROT</name>
<comment type="catalytic activity">
    <reaction evidence="5">
        <text>L-histidinol + 2 NAD(+) + H2O = L-histidine + 2 NADH + 3 H(+)</text>
        <dbReference type="Rhea" id="RHEA:20641"/>
        <dbReference type="ChEBI" id="CHEBI:15377"/>
        <dbReference type="ChEBI" id="CHEBI:15378"/>
        <dbReference type="ChEBI" id="CHEBI:57540"/>
        <dbReference type="ChEBI" id="CHEBI:57595"/>
        <dbReference type="ChEBI" id="CHEBI:57699"/>
        <dbReference type="ChEBI" id="CHEBI:57945"/>
        <dbReference type="EC" id="1.1.1.23"/>
    </reaction>
</comment>
<dbReference type="RefSeq" id="WP_015088007.1">
    <property type="nucleotide sequence ID" value="NC_019566.1"/>
</dbReference>
<feature type="binding site" evidence="5 9">
    <location>
        <position position="328"/>
    </location>
    <ligand>
        <name>substrate</name>
    </ligand>
</feature>
<evidence type="ECO:0000256" key="6">
    <source>
        <dbReference type="PIRNR" id="PIRNR000099"/>
    </source>
</evidence>
<evidence type="ECO:0000256" key="5">
    <source>
        <dbReference type="HAMAP-Rule" id="MF_01024"/>
    </source>
</evidence>
<dbReference type="InterPro" id="IPR022695">
    <property type="entry name" value="Histidinol_DH_monofunct"/>
</dbReference>
<feature type="binding site" evidence="5 9">
    <location>
        <position position="237"/>
    </location>
    <ligand>
        <name>substrate</name>
    </ligand>
</feature>
<dbReference type="SUPFAM" id="SSF53720">
    <property type="entry name" value="ALDH-like"/>
    <property type="match status" value="1"/>
</dbReference>
<evidence type="ECO:0000256" key="1">
    <source>
        <dbReference type="ARBA" id="ARBA00010178"/>
    </source>
</evidence>
<feature type="active site" description="Proton acceptor" evidence="5 7">
    <location>
        <position position="327"/>
    </location>
</feature>
<keyword evidence="5 8" id="KW-0520">NAD</keyword>
<dbReference type="Pfam" id="PF00815">
    <property type="entry name" value="Histidinol_dh"/>
    <property type="match status" value="1"/>
</dbReference>
<dbReference type="eggNOG" id="COG0141">
    <property type="taxonomic scope" value="Bacteria"/>
</dbReference>
<feature type="binding site" evidence="5 10">
    <location>
        <position position="259"/>
    </location>
    <ligand>
        <name>Zn(2+)</name>
        <dbReference type="ChEBI" id="CHEBI:29105"/>
    </ligand>
</feature>
<feature type="binding site" evidence="5 8">
    <location>
        <position position="191"/>
    </location>
    <ligand>
        <name>NAD(+)</name>
        <dbReference type="ChEBI" id="CHEBI:57540"/>
    </ligand>
</feature>
<accession>K7YPL5</accession>
<dbReference type="UniPathway" id="UPA00031">
    <property type="reaction ID" value="UER00014"/>
</dbReference>
<feature type="binding site" evidence="5 10">
    <location>
        <position position="361"/>
    </location>
    <ligand>
        <name>Zn(2+)</name>
        <dbReference type="ChEBI" id="CHEBI:29105"/>
    </ligand>
</feature>
<evidence type="ECO:0000256" key="8">
    <source>
        <dbReference type="PIRSR" id="PIRSR000099-2"/>
    </source>
</evidence>
<keyword evidence="3 5" id="KW-0862">Zinc</keyword>
<dbReference type="PANTHER" id="PTHR21256">
    <property type="entry name" value="HISTIDINOL DEHYDROGENASE HDH"/>
    <property type="match status" value="1"/>
</dbReference>
<evidence type="ECO:0000256" key="7">
    <source>
        <dbReference type="PIRSR" id="PIRSR000099-1"/>
    </source>
</evidence>
<dbReference type="GO" id="GO:0004399">
    <property type="term" value="F:histidinol dehydrogenase activity"/>
    <property type="evidence" value="ECO:0007669"/>
    <property type="project" value="UniProtKB-UniRule"/>
</dbReference>
<keyword evidence="13" id="KW-1185">Reference proteome</keyword>
<protein>
    <recommendedName>
        <fullName evidence="5">Histidinol dehydrogenase</fullName>
        <shortName evidence="5">HDH</shortName>
        <ecNumber evidence="5">1.1.1.23</ecNumber>
    </recommendedName>
</protein>
<dbReference type="HAMAP" id="MF_01024">
    <property type="entry name" value="HisD"/>
    <property type="match status" value="1"/>
</dbReference>
<comment type="cofactor">
    <cofactor evidence="5 10">
        <name>Zn(2+)</name>
        <dbReference type="ChEBI" id="CHEBI:29105"/>
    </cofactor>
    <text evidence="5 10">Binds 1 zinc ion per subunit.</text>
</comment>
<dbReference type="FunFam" id="3.40.50.1980:FF:000026">
    <property type="entry name" value="Histidinol dehydrogenase"/>
    <property type="match status" value="1"/>
</dbReference>
<comment type="similarity">
    <text evidence="1 5 6 11">Belongs to the histidinol dehydrogenase family.</text>
</comment>
<organism evidence="12 13">
    <name type="scientific">Candidatus Endolissoclinum faulkneri L2</name>
    <dbReference type="NCBI Taxonomy" id="1193729"/>
    <lineage>
        <taxon>Bacteria</taxon>
        <taxon>Pseudomonadati</taxon>
        <taxon>Pseudomonadota</taxon>
        <taxon>Alphaproteobacteria</taxon>
        <taxon>Rhodospirillales</taxon>
        <taxon>Rhodospirillaceae</taxon>
        <taxon>Candidatus Endolissoclinum</taxon>
    </lineage>
</organism>
<feature type="binding site" evidence="5 8">
    <location>
        <position position="130"/>
    </location>
    <ligand>
        <name>NAD(+)</name>
        <dbReference type="ChEBI" id="CHEBI:57540"/>
    </ligand>
</feature>